<evidence type="ECO:0000313" key="3">
    <source>
        <dbReference type="Proteomes" id="UP001500683"/>
    </source>
</evidence>
<feature type="region of interest" description="Disordered" evidence="1">
    <location>
        <begin position="30"/>
        <end position="52"/>
    </location>
</feature>
<sequence>MRGKTARCLPTPKRHVNEAADKLIAEPDFDAVMTAQRSDTGLSESHDHRESR</sequence>
<comment type="caution">
    <text evidence="2">The sequence shown here is derived from an EMBL/GenBank/DDBJ whole genome shotgun (WGS) entry which is preliminary data.</text>
</comment>
<evidence type="ECO:0000313" key="2">
    <source>
        <dbReference type="EMBL" id="GAA4080844.1"/>
    </source>
</evidence>
<evidence type="ECO:0008006" key="4">
    <source>
        <dbReference type="Google" id="ProtNLM"/>
    </source>
</evidence>
<protein>
    <recommendedName>
        <fullName evidence="4">DUF397 domain-containing protein</fullName>
    </recommendedName>
</protein>
<keyword evidence="3" id="KW-1185">Reference proteome</keyword>
<proteinExistence type="predicted"/>
<name>A0ABP7W4U9_9ACTN</name>
<evidence type="ECO:0000256" key="1">
    <source>
        <dbReference type="SAM" id="MobiDB-lite"/>
    </source>
</evidence>
<gene>
    <name evidence="2" type="ORF">GCM10022214_44380</name>
</gene>
<dbReference type="RefSeq" id="WP_344950599.1">
    <property type="nucleotide sequence ID" value="NZ_BAAAZG010000029.1"/>
</dbReference>
<accession>A0ABP7W4U9</accession>
<reference evidence="3" key="1">
    <citation type="journal article" date="2019" name="Int. J. Syst. Evol. Microbiol.">
        <title>The Global Catalogue of Microorganisms (GCM) 10K type strain sequencing project: providing services to taxonomists for standard genome sequencing and annotation.</title>
        <authorList>
            <consortium name="The Broad Institute Genomics Platform"/>
            <consortium name="The Broad Institute Genome Sequencing Center for Infectious Disease"/>
            <person name="Wu L."/>
            <person name="Ma J."/>
        </authorList>
    </citation>
    <scope>NUCLEOTIDE SEQUENCE [LARGE SCALE GENOMIC DNA]</scope>
    <source>
        <strain evidence="3">JCM 16702</strain>
    </source>
</reference>
<dbReference type="EMBL" id="BAAAZG010000029">
    <property type="protein sequence ID" value="GAA4080844.1"/>
    <property type="molecule type" value="Genomic_DNA"/>
</dbReference>
<dbReference type="Proteomes" id="UP001500683">
    <property type="component" value="Unassembled WGS sequence"/>
</dbReference>
<organism evidence="2 3">
    <name type="scientific">Actinomadura miaoliensis</name>
    <dbReference type="NCBI Taxonomy" id="430685"/>
    <lineage>
        <taxon>Bacteria</taxon>
        <taxon>Bacillati</taxon>
        <taxon>Actinomycetota</taxon>
        <taxon>Actinomycetes</taxon>
        <taxon>Streptosporangiales</taxon>
        <taxon>Thermomonosporaceae</taxon>
        <taxon>Actinomadura</taxon>
    </lineage>
</organism>